<evidence type="ECO:0000313" key="2">
    <source>
        <dbReference type="Proteomes" id="UP000307943"/>
    </source>
</evidence>
<evidence type="ECO:0000313" key="1">
    <source>
        <dbReference type="EMBL" id="TNJ63444.1"/>
    </source>
</evidence>
<dbReference type="EMBL" id="VDCQ01000043">
    <property type="protein sequence ID" value="TNJ63444.1"/>
    <property type="molecule type" value="Genomic_DNA"/>
</dbReference>
<protein>
    <submittedName>
        <fullName evidence="1">GIY-YIG nuclease family protein</fullName>
    </submittedName>
</protein>
<dbReference type="CDD" id="cd10451">
    <property type="entry name" value="GIY-YIG_LuxR_like"/>
    <property type="match status" value="1"/>
</dbReference>
<reference evidence="1 2" key="1">
    <citation type="submission" date="2019-05" db="EMBL/GenBank/DDBJ databases">
        <title>We sequenced the genome of Paenibacillus hemerocallicola KCTC 33185 for further insight into its adaptation and study the phylogeny of Paenibacillus.</title>
        <authorList>
            <person name="Narsing Rao M.P."/>
        </authorList>
    </citation>
    <scope>NUCLEOTIDE SEQUENCE [LARGE SCALE GENOMIC DNA]</scope>
    <source>
        <strain evidence="1 2">KCTC 33185</strain>
    </source>
</reference>
<dbReference type="Proteomes" id="UP000307943">
    <property type="component" value="Unassembled WGS sequence"/>
</dbReference>
<dbReference type="AlphaFoldDB" id="A0A5C4T2Z5"/>
<dbReference type="RefSeq" id="WP_139605129.1">
    <property type="nucleotide sequence ID" value="NZ_VDCQ01000043.1"/>
</dbReference>
<sequence length="121" mass="14129">MNRRKELVEQFKEIKTEAGVYKFENNVNKKVFVASTNNFKSLNGKKMTLDMGTHMNRELQEDWTKYGGGAFTVEILEVMDNKKDSVYFDMKKELKKLEDKWIDKLQPFGDRGYHGPAPEGE</sequence>
<dbReference type="SUPFAM" id="SSF82771">
    <property type="entry name" value="GIY-YIG endonuclease"/>
    <property type="match status" value="1"/>
</dbReference>
<dbReference type="OrthoDB" id="9134286at2"/>
<name>A0A5C4T2Z5_9BACL</name>
<accession>A0A5C4T2Z5</accession>
<dbReference type="InterPro" id="IPR035901">
    <property type="entry name" value="GIY-YIG_endonuc_sf"/>
</dbReference>
<comment type="caution">
    <text evidence="1">The sequence shown here is derived from an EMBL/GenBank/DDBJ whole genome shotgun (WGS) entry which is preliminary data.</text>
</comment>
<dbReference type="Gene3D" id="3.40.1440.10">
    <property type="entry name" value="GIY-YIG endonuclease"/>
    <property type="match status" value="1"/>
</dbReference>
<proteinExistence type="predicted"/>
<gene>
    <name evidence="1" type="ORF">FE784_25725</name>
</gene>
<keyword evidence="2" id="KW-1185">Reference proteome</keyword>
<organism evidence="1 2">
    <name type="scientific">Paenibacillus hemerocallicola</name>
    <dbReference type="NCBI Taxonomy" id="1172614"/>
    <lineage>
        <taxon>Bacteria</taxon>
        <taxon>Bacillati</taxon>
        <taxon>Bacillota</taxon>
        <taxon>Bacilli</taxon>
        <taxon>Bacillales</taxon>
        <taxon>Paenibacillaceae</taxon>
        <taxon>Paenibacillus</taxon>
    </lineage>
</organism>